<dbReference type="RefSeq" id="WP_264322870.1">
    <property type="nucleotide sequence ID" value="NZ_JADEXN010000419.1"/>
</dbReference>
<keyword evidence="3 6" id="KW-0812">Transmembrane</keyword>
<dbReference type="AlphaFoldDB" id="A0A928W1C5"/>
<keyword evidence="4 6" id="KW-1133">Transmembrane helix</keyword>
<sequence>MKFWKLASLFYLAVSIYILWQIRQVVLLAFTAIVFATVLNAPVRKLQKAGLKQRGLAVIFFVVIGLAVLTAIFLKIVPSVSNQWQQWVDIVPAGIEQLQDRYEWLQIPRIEKILLDIKSVREVLNHLQNYGNGVFSGFFTVFSNSVDFLLNFLLVVVVTLMLLFDPRSYKKAFLSLFPYRHKPKVARILDLCEESLLGWFIGILFNMTVIVALSGIGLWLLRVQLPIVNALIAGLLTFIPNVGPVMSVIPPAAIALLDAPWKAGAVIGLYIAIQQIESNVLTPIVMKREVSLLPAVTLLSQVTFGFFFGFLGLFLALPLVVVIKVLIQELWIERMMPDIEDNREKILEENQELLSH</sequence>
<feature type="transmembrane region" description="Helical" evidence="6">
    <location>
        <begin position="55"/>
        <end position="77"/>
    </location>
</feature>
<protein>
    <submittedName>
        <fullName evidence="7">AI-2E family transporter</fullName>
    </submittedName>
</protein>
<evidence type="ECO:0000313" key="7">
    <source>
        <dbReference type="EMBL" id="MBE9042722.1"/>
    </source>
</evidence>
<feature type="transmembrane region" description="Helical" evidence="6">
    <location>
        <begin position="227"/>
        <end position="257"/>
    </location>
</feature>
<comment type="similarity">
    <text evidence="2">Belongs to the autoinducer-2 exporter (AI-2E) (TC 2.A.86) family.</text>
</comment>
<accession>A0A928W1C5</accession>
<reference evidence="7" key="1">
    <citation type="submission" date="2020-10" db="EMBL/GenBank/DDBJ databases">
        <authorList>
            <person name="Castelo-Branco R."/>
            <person name="Eusebio N."/>
            <person name="Adriana R."/>
            <person name="Vieira A."/>
            <person name="Brugerolle De Fraissinette N."/>
            <person name="Rezende De Castro R."/>
            <person name="Schneider M.P."/>
            <person name="Vasconcelos V."/>
            <person name="Leao P.N."/>
        </authorList>
    </citation>
    <scope>NUCLEOTIDE SEQUENCE</scope>
    <source>
        <strain evidence="7">LEGE 11467</strain>
    </source>
</reference>
<dbReference type="InterPro" id="IPR002549">
    <property type="entry name" value="AI-2E-like"/>
</dbReference>
<dbReference type="Proteomes" id="UP000621799">
    <property type="component" value="Unassembled WGS sequence"/>
</dbReference>
<evidence type="ECO:0000256" key="4">
    <source>
        <dbReference type="ARBA" id="ARBA00022989"/>
    </source>
</evidence>
<keyword evidence="5 6" id="KW-0472">Membrane</keyword>
<proteinExistence type="inferred from homology"/>
<organism evidence="7 8">
    <name type="scientific">Zarconia navalis LEGE 11467</name>
    <dbReference type="NCBI Taxonomy" id="1828826"/>
    <lineage>
        <taxon>Bacteria</taxon>
        <taxon>Bacillati</taxon>
        <taxon>Cyanobacteriota</taxon>
        <taxon>Cyanophyceae</taxon>
        <taxon>Oscillatoriophycideae</taxon>
        <taxon>Oscillatoriales</taxon>
        <taxon>Oscillatoriales incertae sedis</taxon>
        <taxon>Zarconia</taxon>
        <taxon>Zarconia navalis</taxon>
    </lineage>
</organism>
<dbReference type="PANTHER" id="PTHR21716:SF62">
    <property type="entry name" value="TRANSPORT PROTEIN YDBI-RELATED"/>
    <property type="match status" value="1"/>
</dbReference>
<feature type="transmembrane region" description="Helical" evidence="6">
    <location>
        <begin position="196"/>
        <end position="221"/>
    </location>
</feature>
<comment type="caution">
    <text evidence="7">The sequence shown here is derived from an EMBL/GenBank/DDBJ whole genome shotgun (WGS) entry which is preliminary data.</text>
</comment>
<dbReference type="PANTHER" id="PTHR21716">
    <property type="entry name" value="TRANSMEMBRANE PROTEIN"/>
    <property type="match status" value="1"/>
</dbReference>
<feature type="transmembrane region" description="Helical" evidence="6">
    <location>
        <begin position="306"/>
        <end position="327"/>
    </location>
</feature>
<evidence type="ECO:0000256" key="5">
    <source>
        <dbReference type="ARBA" id="ARBA00023136"/>
    </source>
</evidence>
<evidence type="ECO:0000256" key="3">
    <source>
        <dbReference type="ARBA" id="ARBA00022692"/>
    </source>
</evidence>
<gene>
    <name evidence="7" type="ORF">IQ235_18335</name>
</gene>
<evidence type="ECO:0000313" key="8">
    <source>
        <dbReference type="Proteomes" id="UP000621799"/>
    </source>
</evidence>
<comment type="subcellular location">
    <subcellularLocation>
        <location evidence="1">Membrane</location>
        <topology evidence="1">Multi-pass membrane protein</topology>
    </subcellularLocation>
</comment>
<evidence type="ECO:0000256" key="1">
    <source>
        <dbReference type="ARBA" id="ARBA00004141"/>
    </source>
</evidence>
<evidence type="ECO:0000256" key="2">
    <source>
        <dbReference type="ARBA" id="ARBA00009773"/>
    </source>
</evidence>
<keyword evidence="8" id="KW-1185">Reference proteome</keyword>
<dbReference type="GO" id="GO:0055085">
    <property type="term" value="P:transmembrane transport"/>
    <property type="evidence" value="ECO:0007669"/>
    <property type="project" value="TreeGrafter"/>
</dbReference>
<feature type="transmembrane region" description="Helical" evidence="6">
    <location>
        <begin position="148"/>
        <end position="164"/>
    </location>
</feature>
<evidence type="ECO:0000256" key="6">
    <source>
        <dbReference type="SAM" id="Phobius"/>
    </source>
</evidence>
<name>A0A928W1C5_9CYAN</name>
<dbReference type="EMBL" id="JADEXN010000419">
    <property type="protein sequence ID" value="MBE9042722.1"/>
    <property type="molecule type" value="Genomic_DNA"/>
</dbReference>
<feature type="transmembrane region" description="Helical" evidence="6">
    <location>
        <begin position="20"/>
        <end position="43"/>
    </location>
</feature>
<dbReference type="Pfam" id="PF01594">
    <property type="entry name" value="AI-2E_transport"/>
    <property type="match status" value="1"/>
</dbReference>
<dbReference type="GO" id="GO:0016020">
    <property type="term" value="C:membrane"/>
    <property type="evidence" value="ECO:0007669"/>
    <property type="project" value="UniProtKB-SubCell"/>
</dbReference>